<organism evidence="2 3">
    <name type="scientific">Canna indica</name>
    <name type="common">Indian-shot</name>
    <dbReference type="NCBI Taxonomy" id="4628"/>
    <lineage>
        <taxon>Eukaryota</taxon>
        <taxon>Viridiplantae</taxon>
        <taxon>Streptophyta</taxon>
        <taxon>Embryophyta</taxon>
        <taxon>Tracheophyta</taxon>
        <taxon>Spermatophyta</taxon>
        <taxon>Magnoliopsida</taxon>
        <taxon>Liliopsida</taxon>
        <taxon>Zingiberales</taxon>
        <taxon>Cannaceae</taxon>
        <taxon>Canna</taxon>
    </lineage>
</organism>
<keyword evidence="3" id="KW-1185">Reference proteome</keyword>
<gene>
    <name evidence="2" type="ORF">Cni_G18307</name>
</gene>
<reference evidence="2 3" key="1">
    <citation type="submission" date="2023-10" db="EMBL/GenBank/DDBJ databases">
        <title>Chromosome-scale genome assembly provides insights into flower coloration mechanisms of Canna indica.</title>
        <authorList>
            <person name="Li C."/>
        </authorList>
    </citation>
    <scope>NUCLEOTIDE SEQUENCE [LARGE SCALE GENOMIC DNA]</scope>
    <source>
        <tissue evidence="2">Flower</tissue>
    </source>
</reference>
<feature type="transmembrane region" description="Helical" evidence="1">
    <location>
        <begin position="98"/>
        <end position="118"/>
    </location>
</feature>
<evidence type="ECO:0000256" key="1">
    <source>
        <dbReference type="SAM" id="Phobius"/>
    </source>
</evidence>
<proteinExistence type="predicted"/>
<dbReference type="AlphaFoldDB" id="A0AAQ3QFY5"/>
<dbReference type="EMBL" id="CP136895">
    <property type="protein sequence ID" value="WOL09554.1"/>
    <property type="molecule type" value="Genomic_DNA"/>
</dbReference>
<evidence type="ECO:0000313" key="2">
    <source>
        <dbReference type="EMBL" id="WOL09554.1"/>
    </source>
</evidence>
<evidence type="ECO:0000313" key="3">
    <source>
        <dbReference type="Proteomes" id="UP001327560"/>
    </source>
</evidence>
<keyword evidence="1" id="KW-0472">Membrane</keyword>
<feature type="transmembrane region" description="Helical" evidence="1">
    <location>
        <begin position="64"/>
        <end position="86"/>
    </location>
</feature>
<accession>A0AAQ3QFY5</accession>
<keyword evidence="1" id="KW-1133">Transmembrane helix</keyword>
<dbReference type="Proteomes" id="UP001327560">
    <property type="component" value="Chromosome 6"/>
</dbReference>
<sequence length="191" mass="21307">MAASKIQALWNHPAGPKTSSSAQNILIVCLQQLQNPKSIFGPQHLSGELVLQTLQTSPSHLKRFLILSKLLLPALGSSGHVTAWLLHLRTGTFSVLMLPWLELAFINLPAKFGVTISLKKSKKFPQKNEGDLFLDSSSWFRLTTAIRRPGVYTDGQGCPDLVIFDVARKEWEVVKRPNIMRRGFFTDSLSL</sequence>
<keyword evidence="1" id="KW-0812">Transmembrane</keyword>
<protein>
    <submittedName>
        <fullName evidence="2">Uncharacterized protein</fullName>
    </submittedName>
</protein>
<name>A0AAQ3QFY5_9LILI</name>